<dbReference type="EC" id="2.4.2.18" evidence="9"/>
<dbReference type="Gene3D" id="3.40.1030.10">
    <property type="entry name" value="Nucleoside phosphorylase/phosphoribosyltransferase catalytic domain"/>
    <property type="match status" value="1"/>
</dbReference>
<feature type="binding site" evidence="9">
    <location>
        <position position="223"/>
    </location>
    <ligand>
        <name>Mg(2+)</name>
        <dbReference type="ChEBI" id="CHEBI:18420"/>
        <label>2</label>
    </ligand>
</feature>
<comment type="function">
    <text evidence="9">Catalyzes the transfer of the phosphoribosyl group of 5-phosphorylribose-1-pyrophosphate (PRPP) to anthranilate to yield N-(5'-phosphoribosyl)-anthranilate (PRA).</text>
</comment>
<keyword evidence="13" id="KW-1185">Reference proteome</keyword>
<comment type="caution">
    <text evidence="12">The sequence shown here is derived from an EMBL/GenBank/DDBJ whole genome shotgun (WGS) entry which is preliminary data.</text>
</comment>
<evidence type="ECO:0000313" key="13">
    <source>
        <dbReference type="Proteomes" id="UP000441585"/>
    </source>
</evidence>
<feature type="binding site" evidence="9">
    <location>
        <begin position="88"/>
        <end position="91"/>
    </location>
    <ligand>
        <name>5-phospho-alpha-D-ribose 1-diphosphate</name>
        <dbReference type="ChEBI" id="CHEBI:58017"/>
    </ligand>
</feature>
<feature type="binding site" evidence="9">
    <location>
        <position position="78"/>
    </location>
    <ligand>
        <name>5-phospho-alpha-D-ribose 1-diphosphate</name>
        <dbReference type="ChEBI" id="CHEBI:58017"/>
    </ligand>
</feature>
<feature type="binding site" evidence="9">
    <location>
        <position position="86"/>
    </location>
    <ligand>
        <name>5-phospho-alpha-D-ribose 1-diphosphate</name>
        <dbReference type="ChEBI" id="CHEBI:58017"/>
    </ligand>
</feature>
<comment type="similarity">
    <text evidence="9">Belongs to the anthranilate phosphoribosyltransferase family.</text>
</comment>
<evidence type="ECO:0000256" key="1">
    <source>
        <dbReference type="ARBA" id="ARBA00004907"/>
    </source>
</evidence>
<keyword evidence="5 9" id="KW-0822">Tryptophan biosynthesis</keyword>
<evidence type="ECO:0000256" key="8">
    <source>
        <dbReference type="ARBA" id="ARBA00061188"/>
    </source>
</evidence>
<evidence type="ECO:0000256" key="2">
    <source>
        <dbReference type="ARBA" id="ARBA00022605"/>
    </source>
</evidence>
<evidence type="ECO:0000313" key="12">
    <source>
        <dbReference type="EMBL" id="MRX55704.1"/>
    </source>
</evidence>
<feature type="binding site" evidence="9">
    <location>
        <position position="224"/>
    </location>
    <ligand>
        <name>Mg(2+)</name>
        <dbReference type="ChEBI" id="CHEBI:18420"/>
        <label>2</label>
    </ligand>
</feature>
<sequence length="339" mass="36373">MKTLLSKCIEGYTLTEEEAMAAMNQVMEGKATSSQIASFISILRFRGETVDELVGFAKAMKQHMTRIDYAEELIDTCGTGGDGASTFNISTASAILASALGVKVAKHGNRAISSKSGSADVLEQLGISIQTTPDEAKLALQAYDMSFLFAPIYHSSMKHAVSPRQEIGFRTVFNLLGPLANPADAKRQVMGVFSTEYAEKIAFALRELGSEHVLLVTGRDGLDECSITGVTDIVELKNGKIDRYEITPEEMGLQRGELKDIQVESPAESAELILGVFEGKRSGAAADIVALNAGAALYVAGKTDSLADGVKKAADAIANGTAYRQLARLQRKKEEQYAY</sequence>
<keyword evidence="4 9" id="KW-0808">Transferase</keyword>
<keyword evidence="6 9" id="KW-0057">Aromatic amino acid biosynthesis</keyword>
<evidence type="ECO:0000256" key="9">
    <source>
        <dbReference type="HAMAP-Rule" id="MF_00211"/>
    </source>
</evidence>
<gene>
    <name evidence="9 12" type="primary">trpD</name>
    <name evidence="12" type="ORF">GJU41_17210</name>
</gene>
<evidence type="ECO:0000259" key="10">
    <source>
        <dbReference type="Pfam" id="PF00591"/>
    </source>
</evidence>
<dbReference type="NCBIfam" id="TIGR01245">
    <property type="entry name" value="trpD"/>
    <property type="match status" value="1"/>
</dbReference>
<feature type="binding site" evidence="9">
    <location>
        <position position="164"/>
    </location>
    <ligand>
        <name>anthranilate</name>
        <dbReference type="ChEBI" id="CHEBI:16567"/>
        <label>2</label>
    </ligand>
</feature>
<keyword evidence="9" id="KW-0479">Metal-binding</keyword>
<protein>
    <recommendedName>
        <fullName evidence="9">Anthranilate phosphoribosyltransferase</fullName>
        <ecNumber evidence="9">2.4.2.18</ecNumber>
    </recommendedName>
</protein>
<feature type="binding site" evidence="9">
    <location>
        <position position="224"/>
    </location>
    <ligand>
        <name>Mg(2+)</name>
        <dbReference type="ChEBI" id="CHEBI:18420"/>
        <label>1</label>
    </ligand>
</feature>
<dbReference type="InterPro" id="IPR005940">
    <property type="entry name" value="Anthranilate_Pribosyl_Tfrase"/>
</dbReference>
<feature type="binding site" evidence="9">
    <location>
        <begin position="81"/>
        <end position="82"/>
    </location>
    <ligand>
        <name>5-phospho-alpha-D-ribose 1-diphosphate</name>
        <dbReference type="ChEBI" id="CHEBI:58017"/>
    </ligand>
</feature>
<dbReference type="GO" id="GO:0000162">
    <property type="term" value="P:L-tryptophan biosynthetic process"/>
    <property type="evidence" value="ECO:0007669"/>
    <property type="project" value="UniProtKB-UniRule"/>
</dbReference>
<feature type="domain" description="Glycosyl transferase family 3 N-terminal" evidence="11">
    <location>
        <begin position="2"/>
        <end position="64"/>
    </location>
</feature>
<dbReference type="RefSeq" id="WP_070878150.1">
    <property type="nucleotide sequence ID" value="NZ_CAJFZX010000001.1"/>
</dbReference>
<feature type="binding site" evidence="9">
    <location>
        <position position="90"/>
    </location>
    <ligand>
        <name>Mg(2+)</name>
        <dbReference type="ChEBI" id="CHEBI:18420"/>
        <label>1</label>
    </ligand>
</feature>
<evidence type="ECO:0000256" key="5">
    <source>
        <dbReference type="ARBA" id="ARBA00022822"/>
    </source>
</evidence>
<accession>A0A6I2MEE2</accession>
<dbReference type="Pfam" id="PF00591">
    <property type="entry name" value="Glycos_transf_3"/>
    <property type="match status" value="1"/>
</dbReference>
<comment type="subunit">
    <text evidence="9">Homodimer.</text>
</comment>
<evidence type="ECO:0000259" key="11">
    <source>
        <dbReference type="Pfam" id="PF02885"/>
    </source>
</evidence>
<comment type="catalytic activity">
    <reaction evidence="7 9">
        <text>N-(5-phospho-beta-D-ribosyl)anthranilate + diphosphate = 5-phospho-alpha-D-ribose 1-diphosphate + anthranilate</text>
        <dbReference type="Rhea" id="RHEA:11768"/>
        <dbReference type="ChEBI" id="CHEBI:16567"/>
        <dbReference type="ChEBI" id="CHEBI:18277"/>
        <dbReference type="ChEBI" id="CHEBI:33019"/>
        <dbReference type="ChEBI" id="CHEBI:58017"/>
        <dbReference type="EC" id="2.4.2.18"/>
    </reaction>
</comment>
<dbReference type="Gene3D" id="1.20.970.10">
    <property type="entry name" value="Transferase, Pyrimidine Nucleoside Phosphorylase, Chain C"/>
    <property type="match status" value="1"/>
</dbReference>
<proteinExistence type="inferred from homology"/>
<feature type="binding site" evidence="9">
    <location>
        <begin position="106"/>
        <end position="114"/>
    </location>
    <ligand>
        <name>5-phospho-alpha-D-ribose 1-diphosphate</name>
        <dbReference type="ChEBI" id="CHEBI:58017"/>
    </ligand>
</feature>
<keyword evidence="2 9" id="KW-0028">Amino-acid biosynthesis</keyword>
<comment type="caution">
    <text evidence="9">Lacks conserved residue(s) required for the propagation of feature annotation.</text>
</comment>
<keyword evidence="3 9" id="KW-0328">Glycosyltransferase</keyword>
<comment type="similarity">
    <text evidence="8">In the C-terminal section; belongs to the anthranilate phosphoribosyltransferase family.</text>
</comment>
<dbReference type="UniPathway" id="UPA00035">
    <property type="reaction ID" value="UER00041"/>
</dbReference>
<dbReference type="InterPro" id="IPR000312">
    <property type="entry name" value="Glycosyl_Trfase_fam3"/>
</dbReference>
<feature type="binding site" evidence="9">
    <location>
        <position position="109"/>
    </location>
    <ligand>
        <name>anthranilate</name>
        <dbReference type="ChEBI" id="CHEBI:16567"/>
        <label>1</label>
    </ligand>
</feature>
<name>A0A6I2MEE2_9BACI</name>
<dbReference type="FunFam" id="3.40.1030.10:FF:000002">
    <property type="entry name" value="Anthranilate phosphoribosyltransferase"/>
    <property type="match status" value="1"/>
</dbReference>
<dbReference type="Proteomes" id="UP000441585">
    <property type="component" value="Unassembled WGS sequence"/>
</dbReference>
<evidence type="ECO:0000256" key="7">
    <source>
        <dbReference type="ARBA" id="ARBA00052328"/>
    </source>
</evidence>
<feature type="binding site" evidence="9">
    <location>
        <position position="78"/>
    </location>
    <ligand>
        <name>anthranilate</name>
        <dbReference type="ChEBI" id="CHEBI:16567"/>
        <label>1</label>
    </ligand>
</feature>
<dbReference type="GO" id="GO:0004048">
    <property type="term" value="F:anthranilate phosphoribosyltransferase activity"/>
    <property type="evidence" value="ECO:0007669"/>
    <property type="project" value="UniProtKB-UniRule"/>
</dbReference>
<dbReference type="SUPFAM" id="SSF52418">
    <property type="entry name" value="Nucleoside phosphorylase/phosphoribosyltransferase catalytic domain"/>
    <property type="match status" value="1"/>
</dbReference>
<dbReference type="HAMAP" id="MF_00211">
    <property type="entry name" value="TrpD"/>
    <property type="match status" value="1"/>
</dbReference>
<comment type="pathway">
    <text evidence="1 9">Amino-acid biosynthesis; L-tryptophan biosynthesis; L-tryptophan from chorismate: step 2/5.</text>
</comment>
<dbReference type="GO" id="GO:0005829">
    <property type="term" value="C:cytosol"/>
    <property type="evidence" value="ECO:0007669"/>
    <property type="project" value="TreeGrafter"/>
</dbReference>
<dbReference type="AlphaFoldDB" id="A0A6I2MEE2"/>
<dbReference type="InterPro" id="IPR035902">
    <property type="entry name" value="Nuc_phospho_transferase"/>
</dbReference>
<dbReference type="PANTHER" id="PTHR43285:SF2">
    <property type="entry name" value="ANTHRANILATE PHOSPHORIBOSYLTRANSFERASE"/>
    <property type="match status" value="1"/>
</dbReference>
<evidence type="ECO:0000256" key="6">
    <source>
        <dbReference type="ARBA" id="ARBA00023141"/>
    </source>
</evidence>
<evidence type="ECO:0000256" key="4">
    <source>
        <dbReference type="ARBA" id="ARBA00022679"/>
    </source>
</evidence>
<dbReference type="InterPro" id="IPR036320">
    <property type="entry name" value="Glycosyl_Trfase_fam3_N_dom_sf"/>
</dbReference>
<comment type="cofactor">
    <cofactor evidence="9">
        <name>Mg(2+)</name>
        <dbReference type="ChEBI" id="CHEBI:18420"/>
    </cofactor>
    <text evidence="9">Binds 2 magnesium ions per monomer.</text>
</comment>
<dbReference type="InterPro" id="IPR017459">
    <property type="entry name" value="Glycosyl_Trfase_fam3_N_dom"/>
</dbReference>
<organism evidence="12 13">
    <name type="scientific">Metabacillus idriensis</name>
    <dbReference type="NCBI Taxonomy" id="324768"/>
    <lineage>
        <taxon>Bacteria</taxon>
        <taxon>Bacillati</taxon>
        <taxon>Bacillota</taxon>
        <taxon>Bacilli</taxon>
        <taxon>Bacillales</taxon>
        <taxon>Bacillaceae</taxon>
        <taxon>Metabacillus</taxon>
    </lineage>
</organism>
<dbReference type="GO" id="GO:0000287">
    <property type="term" value="F:magnesium ion binding"/>
    <property type="evidence" value="ECO:0007669"/>
    <property type="project" value="UniProtKB-UniRule"/>
</dbReference>
<evidence type="ECO:0000256" key="3">
    <source>
        <dbReference type="ARBA" id="ARBA00022676"/>
    </source>
</evidence>
<feature type="domain" description="Glycosyl transferase family 3" evidence="10">
    <location>
        <begin position="72"/>
        <end position="323"/>
    </location>
</feature>
<dbReference type="Pfam" id="PF02885">
    <property type="entry name" value="Glycos_trans_3N"/>
    <property type="match status" value="1"/>
</dbReference>
<dbReference type="EMBL" id="WKKF01000006">
    <property type="protein sequence ID" value="MRX55704.1"/>
    <property type="molecule type" value="Genomic_DNA"/>
</dbReference>
<dbReference type="PANTHER" id="PTHR43285">
    <property type="entry name" value="ANTHRANILATE PHOSPHORIBOSYLTRANSFERASE"/>
    <property type="match status" value="1"/>
</dbReference>
<keyword evidence="9" id="KW-0460">Magnesium</keyword>
<reference evidence="12 13" key="1">
    <citation type="submission" date="2019-11" db="EMBL/GenBank/DDBJ databases">
        <title>Bacillus idriensis genome.</title>
        <authorList>
            <person name="Konopka E.N."/>
            <person name="Newman J.D."/>
        </authorList>
    </citation>
    <scope>NUCLEOTIDE SEQUENCE [LARGE SCALE GENOMIC DNA]</scope>
    <source>
        <strain evidence="12 13">DSM 19097</strain>
    </source>
</reference>
<feature type="binding site" evidence="9">
    <location>
        <position position="118"/>
    </location>
    <ligand>
        <name>5-phospho-alpha-D-ribose 1-diphosphate</name>
        <dbReference type="ChEBI" id="CHEBI:58017"/>
    </ligand>
</feature>
<dbReference type="SUPFAM" id="SSF47648">
    <property type="entry name" value="Nucleoside phosphorylase/phosphoribosyltransferase N-terminal domain"/>
    <property type="match status" value="1"/>
</dbReference>